<evidence type="ECO:0000256" key="1">
    <source>
        <dbReference type="ARBA" id="ARBA00001460"/>
    </source>
</evidence>
<evidence type="ECO:0000256" key="7">
    <source>
        <dbReference type="ARBA" id="ARBA00023102"/>
    </source>
</evidence>
<dbReference type="InterPro" id="IPR021130">
    <property type="entry name" value="PRib-ATP_PPHydrolase-like"/>
</dbReference>
<proteinExistence type="inferred from homology"/>
<sequence>MRQATSDRTDCGFGQLDLGYLSTSAGIACLIDLSGIGGMSPLPCLAAIAIMLLGFPVSIPQNFAASNETNVTATLPNAPVSPSATDSSVVSRLMAVIEDRKRNPPAKSYTTTLLQGGVVKIGGKIQEEAREVVEAAYEQGEPGRKHVIAEAADVVYHLLVLLALQEVSWAEVEAEIARRFGMSGLDEKMARPPKG</sequence>
<organism evidence="9 10">
    <name type="scientific">Anatilimnocola aggregata</name>
    <dbReference type="NCBI Taxonomy" id="2528021"/>
    <lineage>
        <taxon>Bacteria</taxon>
        <taxon>Pseudomonadati</taxon>
        <taxon>Planctomycetota</taxon>
        <taxon>Planctomycetia</taxon>
        <taxon>Pirellulales</taxon>
        <taxon>Pirellulaceae</taxon>
        <taxon>Anatilimnocola</taxon>
    </lineage>
</organism>
<dbReference type="AlphaFoldDB" id="A0A517YI34"/>
<dbReference type="Gene3D" id="1.10.287.1080">
    <property type="entry name" value="MazG-like"/>
    <property type="match status" value="1"/>
</dbReference>
<reference evidence="9 10" key="1">
    <citation type="submission" date="2019-02" db="EMBL/GenBank/DDBJ databases">
        <title>Deep-cultivation of Planctomycetes and their phenomic and genomic characterization uncovers novel biology.</title>
        <authorList>
            <person name="Wiegand S."/>
            <person name="Jogler M."/>
            <person name="Boedeker C."/>
            <person name="Pinto D."/>
            <person name="Vollmers J."/>
            <person name="Rivas-Marin E."/>
            <person name="Kohn T."/>
            <person name="Peeters S.H."/>
            <person name="Heuer A."/>
            <person name="Rast P."/>
            <person name="Oberbeckmann S."/>
            <person name="Bunk B."/>
            <person name="Jeske O."/>
            <person name="Meyerdierks A."/>
            <person name="Storesund J.E."/>
            <person name="Kallscheuer N."/>
            <person name="Luecker S."/>
            <person name="Lage O.M."/>
            <person name="Pohl T."/>
            <person name="Merkel B.J."/>
            <person name="Hornburger P."/>
            <person name="Mueller R.-W."/>
            <person name="Bruemmer F."/>
            <person name="Labrenz M."/>
            <person name="Spormann A.M."/>
            <person name="Op den Camp H."/>
            <person name="Overmann J."/>
            <person name="Amann R."/>
            <person name="Jetten M.S.M."/>
            <person name="Mascher T."/>
            <person name="Medema M.H."/>
            <person name="Devos D.P."/>
            <person name="Kaster A.-K."/>
            <person name="Ovreas L."/>
            <person name="Rohde M."/>
            <person name="Galperin M.Y."/>
            <person name="Jogler C."/>
        </authorList>
    </citation>
    <scope>NUCLEOTIDE SEQUENCE [LARGE SCALE GENOMIC DNA]</scope>
    <source>
        <strain evidence="9 10">ETA_A8</strain>
    </source>
</reference>
<dbReference type="CDD" id="cd11534">
    <property type="entry name" value="NTP-PPase_HisIE_like"/>
    <property type="match status" value="1"/>
</dbReference>
<keyword evidence="7 8" id="KW-0368">Histidine biosynthesis</keyword>
<evidence type="ECO:0000313" key="9">
    <source>
        <dbReference type="EMBL" id="QDU29871.1"/>
    </source>
</evidence>
<evidence type="ECO:0000256" key="5">
    <source>
        <dbReference type="ARBA" id="ARBA00022801"/>
    </source>
</evidence>
<dbReference type="GO" id="GO:0004636">
    <property type="term" value="F:phosphoribosyl-ATP diphosphatase activity"/>
    <property type="evidence" value="ECO:0007669"/>
    <property type="project" value="UniProtKB-UniRule"/>
</dbReference>
<keyword evidence="5 8" id="KW-0378">Hydrolase</keyword>
<dbReference type="PROSITE" id="PS51257">
    <property type="entry name" value="PROKAR_LIPOPROTEIN"/>
    <property type="match status" value="1"/>
</dbReference>
<comment type="subcellular location">
    <subcellularLocation>
        <location evidence="8">Cytoplasm</location>
    </subcellularLocation>
</comment>
<comment type="similarity">
    <text evidence="8">Belongs to the PRA-PH family.</text>
</comment>
<dbReference type="GO" id="GO:0000105">
    <property type="term" value="P:L-histidine biosynthetic process"/>
    <property type="evidence" value="ECO:0007669"/>
    <property type="project" value="UniProtKB-UniRule"/>
</dbReference>
<keyword evidence="4 8" id="KW-0547">Nucleotide-binding</keyword>
<evidence type="ECO:0000256" key="3">
    <source>
        <dbReference type="ARBA" id="ARBA00022605"/>
    </source>
</evidence>
<evidence type="ECO:0000313" key="10">
    <source>
        <dbReference type="Proteomes" id="UP000315017"/>
    </source>
</evidence>
<keyword evidence="3 8" id="KW-0028">Amino-acid biosynthesis</keyword>
<comment type="pathway">
    <text evidence="2 8">Amino-acid biosynthesis; L-histidine biosynthesis; L-histidine from 5-phospho-alpha-D-ribose 1-diphosphate: step 2/9.</text>
</comment>
<dbReference type="KEGG" id="aagg:ETAA8_49870"/>
<name>A0A517YI34_9BACT</name>
<evidence type="ECO:0000256" key="6">
    <source>
        <dbReference type="ARBA" id="ARBA00022840"/>
    </source>
</evidence>
<dbReference type="UniPathway" id="UPA00031">
    <property type="reaction ID" value="UER00007"/>
</dbReference>
<evidence type="ECO:0000256" key="2">
    <source>
        <dbReference type="ARBA" id="ARBA00005204"/>
    </source>
</evidence>
<dbReference type="EMBL" id="CP036274">
    <property type="protein sequence ID" value="QDU29871.1"/>
    <property type="molecule type" value="Genomic_DNA"/>
</dbReference>
<dbReference type="HAMAP" id="MF_01020">
    <property type="entry name" value="HisE"/>
    <property type="match status" value="1"/>
</dbReference>
<dbReference type="GO" id="GO:0005524">
    <property type="term" value="F:ATP binding"/>
    <property type="evidence" value="ECO:0007669"/>
    <property type="project" value="UniProtKB-KW"/>
</dbReference>
<comment type="catalytic activity">
    <reaction evidence="1 8">
        <text>1-(5-phospho-beta-D-ribosyl)-ATP + H2O = 1-(5-phospho-beta-D-ribosyl)-5'-AMP + diphosphate + H(+)</text>
        <dbReference type="Rhea" id="RHEA:22828"/>
        <dbReference type="ChEBI" id="CHEBI:15377"/>
        <dbReference type="ChEBI" id="CHEBI:15378"/>
        <dbReference type="ChEBI" id="CHEBI:33019"/>
        <dbReference type="ChEBI" id="CHEBI:59457"/>
        <dbReference type="ChEBI" id="CHEBI:73183"/>
        <dbReference type="EC" id="3.6.1.31"/>
    </reaction>
</comment>
<protein>
    <recommendedName>
        <fullName evidence="8">Phosphoribosyl-ATP pyrophosphatase</fullName>
        <shortName evidence="8">PRA-PH</shortName>
        <ecNumber evidence="8">3.6.1.31</ecNumber>
    </recommendedName>
</protein>
<keyword evidence="10" id="KW-1185">Reference proteome</keyword>
<dbReference type="InterPro" id="IPR008179">
    <property type="entry name" value="HisE"/>
</dbReference>
<gene>
    <name evidence="8 9" type="primary">hisE</name>
    <name evidence="9" type="ORF">ETAA8_49870</name>
</gene>
<accession>A0A517YI34</accession>
<dbReference type="EC" id="3.6.1.31" evidence="8"/>
<dbReference type="NCBIfam" id="TIGR03188">
    <property type="entry name" value="histidine_hisI"/>
    <property type="match status" value="1"/>
</dbReference>
<dbReference type="Proteomes" id="UP000315017">
    <property type="component" value="Chromosome"/>
</dbReference>
<dbReference type="SUPFAM" id="SSF101386">
    <property type="entry name" value="all-alpha NTP pyrophosphatases"/>
    <property type="match status" value="1"/>
</dbReference>
<evidence type="ECO:0000256" key="8">
    <source>
        <dbReference type="HAMAP-Rule" id="MF_01020"/>
    </source>
</evidence>
<keyword evidence="8" id="KW-0963">Cytoplasm</keyword>
<keyword evidence="6 8" id="KW-0067">ATP-binding</keyword>
<dbReference type="Pfam" id="PF01503">
    <property type="entry name" value="PRA-PH"/>
    <property type="match status" value="1"/>
</dbReference>
<dbReference type="PANTHER" id="PTHR42945">
    <property type="entry name" value="HISTIDINE BIOSYNTHESIS BIFUNCTIONAL PROTEIN"/>
    <property type="match status" value="1"/>
</dbReference>
<dbReference type="PANTHER" id="PTHR42945:SF1">
    <property type="entry name" value="HISTIDINE BIOSYNTHESIS BIFUNCTIONAL PROTEIN HIS7"/>
    <property type="match status" value="1"/>
</dbReference>
<evidence type="ECO:0000256" key="4">
    <source>
        <dbReference type="ARBA" id="ARBA00022741"/>
    </source>
</evidence>
<dbReference type="GO" id="GO:0005737">
    <property type="term" value="C:cytoplasm"/>
    <property type="evidence" value="ECO:0007669"/>
    <property type="project" value="UniProtKB-SubCell"/>
</dbReference>